<proteinExistence type="inferred from homology"/>
<organism evidence="5">
    <name type="scientific">Noctiluca scintillans</name>
    <name type="common">Sea sparkle</name>
    <name type="synonym">Red tide dinoflagellate</name>
    <dbReference type="NCBI Taxonomy" id="2966"/>
    <lineage>
        <taxon>Eukaryota</taxon>
        <taxon>Sar</taxon>
        <taxon>Alveolata</taxon>
        <taxon>Dinophyceae</taxon>
        <taxon>Noctilucales</taxon>
        <taxon>Noctilucaceae</taxon>
        <taxon>Noctiluca</taxon>
    </lineage>
</organism>
<feature type="domain" description="AB hydrolase-1" evidence="4">
    <location>
        <begin position="48"/>
        <end position="130"/>
    </location>
</feature>
<dbReference type="AlphaFoldDB" id="A0A7S0ZZ10"/>
<dbReference type="PRINTS" id="PR00412">
    <property type="entry name" value="EPOXHYDRLASE"/>
</dbReference>
<feature type="signal peptide" evidence="3">
    <location>
        <begin position="1"/>
        <end position="18"/>
    </location>
</feature>
<dbReference type="InterPro" id="IPR029058">
    <property type="entry name" value="AB_hydrolase_fold"/>
</dbReference>
<keyword evidence="3" id="KW-0732">Signal</keyword>
<dbReference type="GO" id="GO:0016787">
    <property type="term" value="F:hydrolase activity"/>
    <property type="evidence" value="ECO:0007669"/>
    <property type="project" value="UniProtKB-KW"/>
</dbReference>
<dbReference type="Gene3D" id="3.40.50.1820">
    <property type="entry name" value="alpha/beta hydrolase"/>
    <property type="match status" value="1"/>
</dbReference>
<feature type="chain" id="PRO_5031078030" description="AB hydrolase-1 domain-containing protein" evidence="3">
    <location>
        <begin position="19"/>
        <end position="343"/>
    </location>
</feature>
<accession>A0A7S0ZZ10</accession>
<evidence type="ECO:0000256" key="1">
    <source>
        <dbReference type="ARBA" id="ARBA00022801"/>
    </source>
</evidence>
<dbReference type="InterPro" id="IPR000073">
    <property type="entry name" value="AB_hydrolase_1"/>
</dbReference>
<keyword evidence="1" id="KW-0378">Hydrolase</keyword>
<dbReference type="PANTHER" id="PTHR43329">
    <property type="entry name" value="EPOXIDE HYDROLASE"/>
    <property type="match status" value="1"/>
</dbReference>
<sequence>MQLTKLGGLCAALCVVGAFGCGDGLQCTEVVANGLTFDCRGAGEGVGVLLLHGFPERAKMFDELMRQLAGKGFRSVACDQRGYSPGASPDGQENYDYDLLRSDVFAIARAVGFDEFHLVGHDHGSMLGWYSVNSDEGRNSLLSYSGLSVPHPDAFSAGLYGPDADAAQQVASQYFSMFVLPNSSSIHSDFWYNLMGKSDNFTSAVAFQKALWWYTGAMGVIAFPPQMTTEELLPLDAQMSYLRGVFGLNPSIPLAGVPQEVSRATGDIEIPALFVCGSVDTALLCTKPYAKATENFCKAGYTYLEVDCGHNVMGCTSDTETQKVIDGIIGHIVSASAGAAVTI</sequence>
<evidence type="ECO:0000259" key="4">
    <source>
        <dbReference type="Pfam" id="PF00561"/>
    </source>
</evidence>
<dbReference type="Pfam" id="PF00561">
    <property type="entry name" value="Abhydrolase_1"/>
    <property type="match status" value="1"/>
</dbReference>
<dbReference type="EMBL" id="HBFQ01016779">
    <property type="protein sequence ID" value="CAD8837306.1"/>
    <property type="molecule type" value="Transcribed_RNA"/>
</dbReference>
<evidence type="ECO:0000256" key="3">
    <source>
        <dbReference type="SAM" id="SignalP"/>
    </source>
</evidence>
<reference evidence="5" key="1">
    <citation type="submission" date="2021-01" db="EMBL/GenBank/DDBJ databases">
        <authorList>
            <person name="Corre E."/>
            <person name="Pelletier E."/>
            <person name="Niang G."/>
            <person name="Scheremetjew M."/>
            <person name="Finn R."/>
            <person name="Kale V."/>
            <person name="Holt S."/>
            <person name="Cochrane G."/>
            <person name="Meng A."/>
            <person name="Brown T."/>
            <person name="Cohen L."/>
        </authorList>
    </citation>
    <scope>NUCLEOTIDE SEQUENCE</scope>
</reference>
<protein>
    <recommendedName>
        <fullName evidence="4">AB hydrolase-1 domain-containing protein</fullName>
    </recommendedName>
</protein>
<evidence type="ECO:0000256" key="2">
    <source>
        <dbReference type="ARBA" id="ARBA00038334"/>
    </source>
</evidence>
<evidence type="ECO:0000313" key="5">
    <source>
        <dbReference type="EMBL" id="CAD8837306.1"/>
    </source>
</evidence>
<comment type="similarity">
    <text evidence="2">Belongs to the AB hydrolase superfamily. Epoxide hydrolase family.</text>
</comment>
<gene>
    <name evidence="5" type="ORF">NSCI0253_LOCUS11654</name>
</gene>
<dbReference type="PROSITE" id="PS51257">
    <property type="entry name" value="PROKAR_LIPOPROTEIN"/>
    <property type="match status" value="1"/>
</dbReference>
<dbReference type="SUPFAM" id="SSF53474">
    <property type="entry name" value="alpha/beta-Hydrolases"/>
    <property type="match status" value="1"/>
</dbReference>
<name>A0A7S0ZZ10_NOCSC</name>
<dbReference type="InterPro" id="IPR000639">
    <property type="entry name" value="Epox_hydrolase-like"/>
</dbReference>